<evidence type="ECO:0000313" key="3">
    <source>
        <dbReference type="Proteomes" id="UP000658225"/>
    </source>
</evidence>
<dbReference type="Proteomes" id="UP000658225">
    <property type="component" value="Unassembled WGS sequence"/>
</dbReference>
<dbReference type="CDD" id="cd00254">
    <property type="entry name" value="LT-like"/>
    <property type="match status" value="1"/>
</dbReference>
<dbReference type="AlphaFoldDB" id="A0A927MLJ8"/>
<dbReference type="Gene3D" id="1.10.530.10">
    <property type="match status" value="1"/>
</dbReference>
<organism evidence="2 3">
    <name type="scientific">Sporosarcina limicola</name>
    <dbReference type="NCBI Taxonomy" id="34101"/>
    <lineage>
        <taxon>Bacteria</taxon>
        <taxon>Bacillati</taxon>
        <taxon>Bacillota</taxon>
        <taxon>Bacilli</taxon>
        <taxon>Bacillales</taxon>
        <taxon>Caryophanaceae</taxon>
        <taxon>Sporosarcina</taxon>
    </lineage>
</organism>
<evidence type="ECO:0000259" key="1">
    <source>
        <dbReference type="Pfam" id="PF01464"/>
    </source>
</evidence>
<evidence type="ECO:0000313" key="2">
    <source>
        <dbReference type="EMBL" id="MBE1556940.1"/>
    </source>
</evidence>
<gene>
    <name evidence="2" type="ORF">H4683_004066</name>
</gene>
<accession>A0A927MLJ8</accession>
<reference evidence="2" key="1">
    <citation type="submission" date="2020-10" db="EMBL/GenBank/DDBJ databases">
        <title>Genomic Encyclopedia of Type Strains, Phase IV (KMG-IV): sequencing the most valuable type-strain genomes for metagenomic binning, comparative biology and taxonomic classification.</title>
        <authorList>
            <person name="Goeker M."/>
        </authorList>
    </citation>
    <scope>NUCLEOTIDE SEQUENCE</scope>
    <source>
        <strain evidence="2">DSM 13886</strain>
    </source>
</reference>
<dbReference type="PANTHER" id="PTHR37423:SF2">
    <property type="entry name" value="MEMBRANE-BOUND LYTIC MUREIN TRANSGLYCOSYLASE C"/>
    <property type="match status" value="1"/>
</dbReference>
<dbReference type="InterPro" id="IPR008258">
    <property type="entry name" value="Transglycosylase_SLT_dom_1"/>
</dbReference>
<feature type="domain" description="Transglycosylase SLT" evidence="1">
    <location>
        <begin position="112"/>
        <end position="219"/>
    </location>
</feature>
<keyword evidence="3" id="KW-1185">Reference proteome</keyword>
<dbReference type="SUPFAM" id="SSF53955">
    <property type="entry name" value="Lysozyme-like"/>
    <property type="match status" value="1"/>
</dbReference>
<dbReference type="EMBL" id="JADBEL010000041">
    <property type="protein sequence ID" value="MBE1556940.1"/>
    <property type="molecule type" value="Genomic_DNA"/>
</dbReference>
<comment type="caution">
    <text evidence="2">The sequence shown here is derived from an EMBL/GenBank/DDBJ whole genome shotgun (WGS) entry which is preliminary data.</text>
</comment>
<name>A0A927MLJ8_9BACL</name>
<dbReference type="InterPro" id="IPR023346">
    <property type="entry name" value="Lysozyme-like_dom_sf"/>
</dbReference>
<dbReference type="RefSeq" id="WP_275403101.1">
    <property type="nucleotide sequence ID" value="NZ_JADBEL010000041.1"/>
</dbReference>
<dbReference type="Pfam" id="PF01464">
    <property type="entry name" value="SLT"/>
    <property type="match status" value="1"/>
</dbReference>
<protein>
    <submittedName>
        <fullName evidence="2">Soluble lytic murein transglycosylase-like protein</fullName>
    </submittedName>
</protein>
<proteinExistence type="predicted"/>
<dbReference type="PANTHER" id="PTHR37423">
    <property type="entry name" value="SOLUBLE LYTIC MUREIN TRANSGLYCOSYLASE-RELATED"/>
    <property type="match status" value="1"/>
</dbReference>
<sequence length="230" mass="24831">MMDTRTMLTLMEINALQSFGTAQTYTGQNSSSASLFSMMLEDFSDSSSITNPLSSVSSSLIGNTYQTEGLRYNGINEVFKPSTLSTSFTASQQISSISSENIARDDGQYTDIIKQAAAKYGLPDKLVASVIRQESNFNNSVISHAGAVGLMQLMPGTAKFIGVADRTDPVQNVMGGTKYLKTMLNQFDGNLELALAAYNAGPGNVKKYGGIPPFKETQQYVKKVLGYFNS</sequence>